<keyword evidence="3" id="KW-1185">Reference proteome</keyword>
<reference evidence="2 3" key="1">
    <citation type="journal article" date="2014" name="Int. J. Syst. Evol. Microbiol.">
        <title>Complete genome sequence of Corynebacterium casei LMG S-19264T (=DSM 44701T), isolated from a smear-ripened cheese.</title>
        <authorList>
            <consortium name="US DOE Joint Genome Institute (JGI-PGF)"/>
            <person name="Walter F."/>
            <person name="Albersmeier A."/>
            <person name="Kalinowski J."/>
            <person name="Ruckert C."/>
        </authorList>
    </citation>
    <scope>NUCLEOTIDE SEQUENCE [LARGE SCALE GENOMIC DNA]</scope>
    <source>
        <strain evidence="2 3">NBRC 112289</strain>
    </source>
</reference>
<dbReference type="RefSeq" id="WP_284231834.1">
    <property type="nucleotide sequence ID" value="NZ_BSUL01000001.1"/>
</dbReference>
<sequence length="45" mass="4666">MGCRVPTGAANHPNWSNSVLDILYAALIVAAFALVALVAKGVEKL</sequence>
<dbReference type="EMBL" id="BSUL01000001">
    <property type="protein sequence ID" value="GMA28506.1"/>
    <property type="molecule type" value="Genomic_DNA"/>
</dbReference>
<name>A0AA37UP20_9MICO</name>
<comment type="caution">
    <text evidence="2">The sequence shown here is derived from an EMBL/GenBank/DDBJ whole genome shotgun (WGS) entry which is preliminary data.</text>
</comment>
<evidence type="ECO:0000313" key="2">
    <source>
        <dbReference type="EMBL" id="GMA28506.1"/>
    </source>
</evidence>
<accession>A0AA37UP20</accession>
<keyword evidence="1" id="KW-1133">Transmembrane helix</keyword>
<evidence type="ECO:0000256" key="1">
    <source>
        <dbReference type="SAM" id="Phobius"/>
    </source>
</evidence>
<dbReference type="AlphaFoldDB" id="A0AA37UP20"/>
<feature type="transmembrane region" description="Helical" evidence="1">
    <location>
        <begin position="22"/>
        <end position="39"/>
    </location>
</feature>
<gene>
    <name evidence="2" type="ORF">GCM10025874_17590</name>
</gene>
<keyword evidence="1" id="KW-0812">Transmembrane</keyword>
<organism evidence="2 3">
    <name type="scientific">Arenivirga flava</name>
    <dbReference type="NCBI Taxonomy" id="1930060"/>
    <lineage>
        <taxon>Bacteria</taxon>
        <taxon>Bacillati</taxon>
        <taxon>Actinomycetota</taxon>
        <taxon>Actinomycetes</taxon>
        <taxon>Micrococcales</taxon>
        <taxon>Microbacteriaceae</taxon>
        <taxon>Arenivirga</taxon>
    </lineage>
</organism>
<keyword evidence="1" id="KW-0472">Membrane</keyword>
<evidence type="ECO:0000313" key="3">
    <source>
        <dbReference type="Proteomes" id="UP001157160"/>
    </source>
</evidence>
<proteinExistence type="predicted"/>
<protein>
    <submittedName>
        <fullName evidence="2">Uncharacterized protein</fullName>
    </submittedName>
</protein>
<dbReference type="Proteomes" id="UP001157160">
    <property type="component" value="Unassembled WGS sequence"/>
</dbReference>